<sequence length="78" mass="8633">MPPMDSPCPCESGCECQITPEMGHRVAIDVQSMLDFAPLCLDTLDLPEALVVRFEEQPRRLDLPTGRSVRIAHASLLI</sequence>
<dbReference type="Proteomes" id="UP000317977">
    <property type="component" value="Unassembled WGS sequence"/>
</dbReference>
<evidence type="ECO:0000313" key="2">
    <source>
        <dbReference type="Proteomes" id="UP000317977"/>
    </source>
</evidence>
<dbReference type="AlphaFoldDB" id="A0A5C6F6D2"/>
<name>A0A5C6F6D2_9BACT</name>
<dbReference type="EMBL" id="SJPX01000002">
    <property type="protein sequence ID" value="TWU55947.1"/>
    <property type="molecule type" value="Genomic_DNA"/>
</dbReference>
<comment type="caution">
    <text evidence="1">The sequence shown here is derived from an EMBL/GenBank/DDBJ whole genome shotgun (WGS) entry which is preliminary data.</text>
</comment>
<proteinExistence type="predicted"/>
<accession>A0A5C6F6D2</accession>
<gene>
    <name evidence="1" type="ORF">Poly59_22500</name>
</gene>
<reference evidence="1 2" key="1">
    <citation type="submission" date="2019-02" db="EMBL/GenBank/DDBJ databases">
        <title>Deep-cultivation of Planctomycetes and their phenomic and genomic characterization uncovers novel biology.</title>
        <authorList>
            <person name="Wiegand S."/>
            <person name="Jogler M."/>
            <person name="Boedeker C."/>
            <person name="Pinto D."/>
            <person name="Vollmers J."/>
            <person name="Rivas-Marin E."/>
            <person name="Kohn T."/>
            <person name="Peeters S.H."/>
            <person name="Heuer A."/>
            <person name="Rast P."/>
            <person name="Oberbeckmann S."/>
            <person name="Bunk B."/>
            <person name="Jeske O."/>
            <person name="Meyerdierks A."/>
            <person name="Storesund J.E."/>
            <person name="Kallscheuer N."/>
            <person name="Luecker S."/>
            <person name="Lage O.M."/>
            <person name="Pohl T."/>
            <person name="Merkel B.J."/>
            <person name="Hornburger P."/>
            <person name="Mueller R.-W."/>
            <person name="Bruemmer F."/>
            <person name="Labrenz M."/>
            <person name="Spormann A.M."/>
            <person name="Op Den Camp H."/>
            <person name="Overmann J."/>
            <person name="Amann R."/>
            <person name="Jetten M.S.M."/>
            <person name="Mascher T."/>
            <person name="Medema M.H."/>
            <person name="Devos D.P."/>
            <person name="Kaster A.-K."/>
            <person name="Ovreas L."/>
            <person name="Rohde M."/>
            <person name="Galperin M.Y."/>
            <person name="Jogler C."/>
        </authorList>
    </citation>
    <scope>NUCLEOTIDE SEQUENCE [LARGE SCALE GENOMIC DNA]</scope>
    <source>
        <strain evidence="1 2">Poly59</strain>
    </source>
</reference>
<keyword evidence="2" id="KW-1185">Reference proteome</keyword>
<organism evidence="1 2">
    <name type="scientific">Rubripirellula reticaptiva</name>
    <dbReference type="NCBI Taxonomy" id="2528013"/>
    <lineage>
        <taxon>Bacteria</taxon>
        <taxon>Pseudomonadati</taxon>
        <taxon>Planctomycetota</taxon>
        <taxon>Planctomycetia</taxon>
        <taxon>Pirellulales</taxon>
        <taxon>Pirellulaceae</taxon>
        <taxon>Rubripirellula</taxon>
    </lineage>
</organism>
<protein>
    <submittedName>
        <fullName evidence="1">Uncharacterized protein</fullName>
    </submittedName>
</protein>
<evidence type="ECO:0000313" key="1">
    <source>
        <dbReference type="EMBL" id="TWU55947.1"/>
    </source>
</evidence>